<evidence type="ECO:0000313" key="7">
    <source>
        <dbReference type="EMBL" id="SVA05556.1"/>
    </source>
</evidence>
<dbReference type="GO" id="GO:0012505">
    <property type="term" value="C:endomembrane system"/>
    <property type="evidence" value="ECO:0007669"/>
    <property type="project" value="UniProtKB-SubCell"/>
</dbReference>
<name>A0A381SNI3_9ZZZZ</name>
<dbReference type="AlphaFoldDB" id="A0A381SNI3"/>
<keyword evidence="4 5" id="KW-0472">Membrane</keyword>
<evidence type="ECO:0000256" key="2">
    <source>
        <dbReference type="ARBA" id="ARBA00022692"/>
    </source>
</evidence>
<organism evidence="7">
    <name type="scientific">marine metagenome</name>
    <dbReference type="NCBI Taxonomy" id="408172"/>
    <lineage>
        <taxon>unclassified sequences</taxon>
        <taxon>metagenomes</taxon>
        <taxon>ecological metagenomes</taxon>
    </lineage>
</organism>
<reference evidence="7" key="1">
    <citation type="submission" date="2018-05" db="EMBL/GenBank/DDBJ databases">
        <authorList>
            <person name="Lanie J.A."/>
            <person name="Ng W.-L."/>
            <person name="Kazmierczak K.M."/>
            <person name="Andrzejewski T.M."/>
            <person name="Davidsen T.M."/>
            <person name="Wayne K.J."/>
            <person name="Tettelin H."/>
            <person name="Glass J.I."/>
            <person name="Rusch D."/>
            <person name="Podicherti R."/>
            <person name="Tsui H.-C.T."/>
            <person name="Winkler M.E."/>
        </authorList>
    </citation>
    <scope>NUCLEOTIDE SEQUENCE</scope>
</reference>
<feature type="transmembrane region" description="Helical" evidence="5">
    <location>
        <begin position="45"/>
        <end position="68"/>
    </location>
</feature>
<dbReference type="Pfam" id="PF06803">
    <property type="entry name" value="DUF1232"/>
    <property type="match status" value="1"/>
</dbReference>
<evidence type="ECO:0000256" key="1">
    <source>
        <dbReference type="ARBA" id="ARBA00004127"/>
    </source>
</evidence>
<gene>
    <name evidence="7" type="ORF">METZ01_LOCUS58410</name>
</gene>
<keyword evidence="3 5" id="KW-1133">Transmembrane helix</keyword>
<feature type="domain" description="DUF1232" evidence="6">
    <location>
        <begin position="22"/>
        <end position="56"/>
    </location>
</feature>
<comment type="subcellular location">
    <subcellularLocation>
        <location evidence="1">Endomembrane system</location>
        <topology evidence="1">Multi-pass membrane protein</topology>
    </subcellularLocation>
</comment>
<proteinExistence type="predicted"/>
<dbReference type="EMBL" id="UINC01003352">
    <property type="protein sequence ID" value="SVA05556.1"/>
    <property type="molecule type" value="Genomic_DNA"/>
</dbReference>
<evidence type="ECO:0000259" key="6">
    <source>
        <dbReference type="Pfam" id="PF06803"/>
    </source>
</evidence>
<accession>A0A381SNI3</accession>
<evidence type="ECO:0000256" key="5">
    <source>
        <dbReference type="SAM" id="Phobius"/>
    </source>
</evidence>
<dbReference type="InterPro" id="IPR010652">
    <property type="entry name" value="DUF1232"/>
</dbReference>
<sequence length="105" mass="12079">MGRLPIIFLKLMLDRRIPIKYKLLPALGLAYVILPFDIVPDMLPILGFLDDIVILVGSIIIFMIFGPLRKLSDTMKNSKTKENRQKEPDIVEGEYRIIDEPKDPQ</sequence>
<feature type="transmembrane region" description="Helical" evidence="5">
    <location>
        <begin position="21"/>
        <end position="39"/>
    </location>
</feature>
<keyword evidence="2 5" id="KW-0812">Transmembrane</keyword>
<protein>
    <recommendedName>
        <fullName evidence="6">DUF1232 domain-containing protein</fullName>
    </recommendedName>
</protein>
<evidence type="ECO:0000256" key="3">
    <source>
        <dbReference type="ARBA" id="ARBA00022989"/>
    </source>
</evidence>
<evidence type="ECO:0000256" key="4">
    <source>
        <dbReference type="ARBA" id="ARBA00023136"/>
    </source>
</evidence>